<keyword evidence="5" id="KW-1185">Reference proteome</keyword>
<dbReference type="VEuPathDB" id="CryptoDB:cubi_02354"/>
<dbReference type="GO" id="GO:0051301">
    <property type="term" value="P:cell division"/>
    <property type="evidence" value="ECO:0007669"/>
    <property type="project" value="UniProtKB-KW"/>
</dbReference>
<dbReference type="EMBL" id="LRBP01000017">
    <property type="protein sequence ID" value="OII73123.1"/>
    <property type="molecule type" value="Genomic_DNA"/>
</dbReference>
<sequence length="2003" mass="231333">MINATILEEFALKNACNYSHFRFEKEFKNNHLNAKKRNEKNGTHEWEYPRKILNGNDNSEKLFYWSENENKLCYIENDYIKKKCSYGLISNKKNREINSIIENIKPIIWHETYFSKLGKCTMFISQGGELYFVNNNENKRVITDKIKKVVNLIPLKEGVIIVGYNGIETGSMINMAILGHPLEQQIDITLKSTTNLTEKCNQSIFNKIVIWGSIEFPLIMAYDQIKKNHSIYVYSYINFGSSLVIESIWEDSSKEKIEFAKSIFISRTIFENKILISYRIPSVSELKLVIFPESKFKDVCYGKNSNIGSQEIVVQTIQDVRDAVPITFGHQQEKHELFGINYLYGFNYLKSSKLFNQEKFHDLPTFFLLLLNSGMLLLYSGSKFILNVEIKHEHIENPELLSISSGVSNNFDVLVKFRDNYKKENHLMGIRCSLKLLPEDFLVQILTNLLMKITNTEFSLNLIKEILISKPKEHWNILRRALLGESEYINERRLNTSNTSLNISIESPMSNGVYKKIKLFSDKDVHLNNKSKNWQQLTKFWEKYLEKNGKSPFDRIEFSNLISKGIIPHEFLESKKQDFINLNLKYQSLEFKTTNQCMYILHALYEELGLLPQFNAFGNYQNRLMKDILIPLSKKLCSSNYYEYYQFLESSFNFINEIKNNSNYSDWDLPPILLDKIYFLTKFSKLNREDIYFKIISEHFPLQHFTIKLYEQLFNGSKNRETIDFISKAGITNTILPILSPIISFPIEKFLNCYSNNGPNLSFDDKKYFLLGRLDMLSSAKNTNLSYTNISSKTTKNHSDNLAASVLPHGRNTVDDQKSMLENLQVYYKNKMDPSRIILSEKRTIKEIWKNDLTEYSDIGSFELSYKWCFQVFSYDNRYCDALELLSLNKPPQILLQRSSGAYPIDEESWDEFQRQRIVDAVQLVYTNLLGRAACTFGGSSFDISLNRLNRPALVNKIYEVASNSLISVDIERFKEVCFDISIWNEFYMGVTQSLNYCCPNSKLEDSFHKNKKLWIIEQLDAFSSQDDIPFISGFLYGISLNGFFKVEKFDSITNFPLILEPREIYKILENDGQSIKTCSVLLATAVTALKTQNTTLLRLYLMHIPSILPNIYTKSLQISSINQYSAVISIGLLFSQSRSRQVVEILFSEFLRAVSDIDDQASINPNLYSISAAISLGMVLQPSEESNNISSNTMIEDDITNTLLSCISGNKLPKFLSNLASGPNLEHYTEFSGLKRFKYQNENVDRGNISKSNTNLSSETNKFSNSSKNYCSKIVDSTILGIPAALSISIMHIRSKNKSISNSITIPFNRPEELVNYRPETLIFMSMAKIVIEWEESCIPNKEFICNQIPSYLWYLPSDKNFPFPITSEKYSGVEPKVNEKLMHCISMGTLDWIHCIQARIAILSGVIWGLGIVFAGKKNVEVKYTVTTILEYIDRIPLIQMPLSIASTIKDKSICSSHITIDRWSKELCIRVCLTTASLCFSGSGDKQILMQIKYFRAQLLESAQLLWTSSTAISPFSIFSIPPIEHVHSQLMAYNNALGFLFLSAGHYSFSNKDKLGSTFLLLATHPIYPKDSSDISTPGIIFQPLRYLFITAINYGRKVVIPKLVSCSPEPLNSCCNFSGIISEEKIYVPISVELRSEDIKCQNKTEYYILPTILPDWEEIIHFKVIGDAYCPISIDFNKDKNTHCFQRLIDGQLWVQTRKRNNGYCWNEANHIIKHLKSNQFPKIQLYSFSDDQIYKKQMLYKYYSYNNRIIFNNSNTFNQCDEISDLYTNFSHTLVLEENKSFDHNVCNQKIPNRKFNCSPWRGTILSNYIDQILSTWNKINQDGSGCEILLSSEIIKILRITLNLDNDGKIQTILLNIHRRLQAQMSVLIRCIRYYYSAHNGTRIPSCDEKQSLRLFLSLNGMPLASHFNYIVKTKIESNAKISTLLREDYNKYEEIINPILILEFPTLSSLGLQILKVFIYEYYIKTQNVSSQSIEAQQQIKLMLTRIFSSKNYF</sequence>
<comment type="caution">
    <text evidence="4">The sequence shown here is derived from an EMBL/GenBank/DDBJ whole genome shotgun (WGS) entry which is preliminary data.</text>
</comment>
<organism evidence="4 5">
    <name type="scientific">Cryptosporidium ubiquitum</name>
    <dbReference type="NCBI Taxonomy" id="857276"/>
    <lineage>
        <taxon>Eukaryota</taxon>
        <taxon>Sar</taxon>
        <taxon>Alveolata</taxon>
        <taxon>Apicomplexa</taxon>
        <taxon>Conoidasida</taxon>
        <taxon>Coccidia</taxon>
        <taxon>Eucoccidiorida</taxon>
        <taxon>Eimeriorina</taxon>
        <taxon>Cryptosporidiidae</taxon>
        <taxon>Cryptosporidium</taxon>
    </lineage>
</organism>
<accession>A0A1J4MI44</accession>
<proteinExistence type="predicted"/>
<dbReference type="GO" id="GO:0070979">
    <property type="term" value="P:protein K11-linked ubiquitination"/>
    <property type="evidence" value="ECO:0007669"/>
    <property type="project" value="TreeGrafter"/>
</dbReference>
<dbReference type="GO" id="GO:0031145">
    <property type="term" value="P:anaphase-promoting complex-dependent catabolic process"/>
    <property type="evidence" value="ECO:0007669"/>
    <property type="project" value="TreeGrafter"/>
</dbReference>
<keyword evidence="3" id="KW-0131">Cell cycle</keyword>
<evidence type="ECO:0000256" key="3">
    <source>
        <dbReference type="ARBA" id="ARBA00023306"/>
    </source>
</evidence>
<keyword evidence="2" id="KW-0498">Mitosis</keyword>
<evidence type="ECO:0000256" key="2">
    <source>
        <dbReference type="ARBA" id="ARBA00022776"/>
    </source>
</evidence>
<evidence type="ECO:0000313" key="5">
    <source>
        <dbReference type="Proteomes" id="UP000186176"/>
    </source>
</evidence>
<evidence type="ECO:0000256" key="1">
    <source>
        <dbReference type="ARBA" id="ARBA00022618"/>
    </source>
</evidence>
<protein>
    <submittedName>
        <fullName evidence="4">Uncharacterized protein</fullName>
    </submittedName>
</protein>
<dbReference type="GeneID" id="39979145"/>
<dbReference type="GO" id="GO:0060090">
    <property type="term" value="F:molecular adaptor activity"/>
    <property type="evidence" value="ECO:0007669"/>
    <property type="project" value="TreeGrafter"/>
</dbReference>
<dbReference type="Proteomes" id="UP000186176">
    <property type="component" value="Unassembled WGS sequence"/>
</dbReference>
<evidence type="ECO:0000313" key="4">
    <source>
        <dbReference type="EMBL" id="OII73123.1"/>
    </source>
</evidence>
<reference evidence="4 5" key="1">
    <citation type="submission" date="2016-10" db="EMBL/GenBank/DDBJ databases">
        <title>Reductive evolution of mitochondrial metabolism and differential evolution of invasion-related proteins in Cryptosporidium.</title>
        <authorList>
            <person name="Liu S."/>
            <person name="Roellig D.M."/>
            <person name="Guo Y."/>
            <person name="Li N."/>
            <person name="Frace M.A."/>
            <person name="Tang K."/>
            <person name="Zhang L."/>
            <person name="Feng Y."/>
            <person name="Xiao L."/>
        </authorList>
    </citation>
    <scope>NUCLEOTIDE SEQUENCE [LARGE SCALE GENOMIC DNA]</scope>
    <source>
        <strain evidence="4">39726</strain>
    </source>
</reference>
<dbReference type="PANTHER" id="PTHR12827:SF3">
    <property type="entry name" value="ANAPHASE-PROMOTING COMPLEX SUBUNIT 1"/>
    <property type="match status" value="1"/>
</dbReference>
<dbReference type="RefSeq" id="XP_028874487.1">
    <property type="nucleotide sequence ID" value="XM_029019366.1"/>
</dbReference>
<keyword evidence="1" id="KW-0132">Cell division</keyword>
<dbReference type="GO" id="GO:0007091">
    <property type="term" value="P:metaphase/anaphase transition of mitotic cell cycle"/>
    <property type="evidence" value="ECO:0007669"/>
    <property type="project" value="TreeGrafter"/>
</dbReference>
<dbReference type="OrthoDB" id="26401at2759"/>
<dbReference type="PANTHER" id="PTHR12827">
    <property type="entry name" value="MEIOTIC CHECKPOINT REGULATOR TSG24 FAMILY MEMBER"/>
    <property type="match status" value="1"/>
</dbReference>
<dbReference type="GO" id="GO:0005680">
    <property type="term" value="C:anaphase-promoting complex"/>
    <property type="evidence" value="ECO:0007669"/>
    <property type="project" value="InterPro"/>
</dbReference>
<dbReference type="InterPro" id="IPR024990">
    <property type="entry name" value="Apc1"/>
</dbReference>
<name>A0A1J4MI44_9CRYT</name>
<gene>
    <name evidence="4" type="ORF">cubi_02354</name>
</gene>